<organism evidence="1 2">
    <name type="scientific">Paspalum notatum var. saurae</name>
    <dbReference type="NCBI Taxonomy" id="547442"/>
    <lineage>
        <taxon>Eukaryota</taxon>
        <taxon>Viridiplantae</taxon>
        <taxon>Streptophyta</taxon>
        <taxon>Embryophyta</taxon>
        <taxon>Tracheophyta</taxon>
        <taxon>Spermatophyta</taxon>
        <taxon>Magnoliopsida</taxon>
        <taxon>Liliopsida</taxon>
        <taxon>Poales</taxon>
        <taxon>Poaceae</taxon>
        <taxon>PACMAD clade</taxon>
        <taxon>Panicoideae</taxon>
        <taxon>Andropogonodae</taxon>
        <taxon>Paspaleae</taxon>
        <taxon>Paspalinae</taxon>
        <taxon>Paspalum</taxon>
    </lineage>
</organism>
<sequence length="67" mass="7449">MAARDRPCLVGLLQRRFIACLGSMRSILYRIRYPYLVSSILIKSSHLCMSGGITGGKACFRVTAKLQ</sequence>
<dbReference type="AlphaFoldDB" id="A0AAQ3TXQ8"/>
<name>A0AAQ3TXQ8_PASNO</name>
<accession>A0AAQ3TXQ8</accession>
<proteinExistence type="predicted"/>
<dbReference type="Proteomes" id="UP001341281">
    <property type="component" value="Chromosome 06"/>
</dbReference>
<evidence type="ECO:0000313" key="2">
    <source>
        <dbReference type="Proteomes" id="UP001341281"/>
    </source>
</evidence>
<reference evidence="1 2" key="1">
    <citation type="submission" date="2024-02" db="EMBL/GenBank/DDBJ databases">
        <title>High-quality chromosome-scale genome assembly of Pensacola bahiagrass (Paspalum notatum Flugge var. saurae).</title>
        <authorList>
            <person name="Vega J.M."/>
            <person name="Podio M."/>
            <person name="Orjuela J."/>
            <person name="Siena L.A."/>
            <person name="Pessino S.C."/>
            <person name="Combes M.C."/>
            <person name="Mariac C."/>
            <person name="Albertini E."/>
            <person name="Pupilli F."/>
            <person name="Ortiz J.P.A."/>
            <person name="Leblanc O."/>
        </authorList>
    </citation>
    <scope>NUCLEOTIDE SEQUENCE [LARGE SCALE GENOMIC DNA]</scope>
    <source>
        <strain evidence="1">R1</strain>
        <tissue evidence="1">Leaf</tissue>
    </source>
</reference>
<evidence type="ECO:0000313" key="1">
    <source>
        <dbReference type="EMBL" id="WVZ81558.1"/>
    </source>
</evidence>
<protein>
    <submittedName>
        <fullName evidence="1">Uncharacterized protein</fullName>
    </submittedName>
</protein>
<keyword evidence="2" id="KW-1185">Reference proteome</keyword>
<dbReference type="EMBL" id="CP144750">
    <property type="protein sequence ID" value="WVZ81558.1"/>
    <property type="molecule type" value="Genomic_DNA"/>
</dbReference>
<gene>
    <name evidence="1" type="ORF">U9M48_028916</name>
</gene>